<evidence type="ECO:0000256" key="6">
    <source>
        <dbReference type="ARBA" id="ARBA00038255"/>
    </source>
</evidence>
<evidence type="ECO:0000256" key="7">
    <source>
        <dbReference type="PROSITE-ProRule" id="PRU00221"/>
    </source>
</evidence>
<dbReference type="GO" id="GO:0005737">
    <property type="term" value="C:cytoplasm"/>
    <property type="evidence" value="ECO:0007669"/>
    <property type="project" value="UniProtKB-SubCell"/>
</dbReference>
<dbReference type="PANTHER" id="PTHR14344:SF3">
    <property type="entry name" value="WD REPEAT-CONTAINING PROTEIN 6"/>
    <property type="match status" value="1"/>
</dbReference>
<dbReference type="PROSITE" id="PS00678">
    <property type="entry name" value="WD_REPEATS_1"/>
    <property type="match status" value="1"/>
</dbReference>
<dbReference type="Pfam" id="PF00400">
    <property type="entry name" value="WD40"/>
    <property type="match status" value="2"/>
</dbReference>
<keyword evidence="5" id="KW-0677">Repeat</keyword>
<keyword evidence="9" id="KW-1185">Reference proteome</keyword>
<dbReference type="InterPro" id="IPR036322">
    <property type="entry name" value="WD40_repeat_dom_sf"/>
</dbReference>
<comment type="subcellular location">
    <subcellularLocation>
        <location evidence="1">Cytoplasm</location>
    </subcellularLocation>
</comment>
<evidence type="ECO:0000313" key="9">
    <source>
        <dbReference type="Proteomes" id="UP001174934"/>
    </source>
</evidence>
<protein>
    <submittedName>
        <fullName evidence="8">WD40-repeat-containing domain protein</fullName>
    </submittedName>
</protein>
<dbReference type="PANTHER" id="PTHR14344">
    <property type="entry name" value="WD REPEAT PROTEIN"/>
    <property type="match status" value="1"/>
</dbReference>
<dbReference type="Gene3D" id="2.130.10.10">
    <property type="entry name" value="YVTN repeat-like/Quinoprotein amine dehydrogenase"/>
    <property type="match status" value="3"/>
</dbReference>
<feature type="repeat" description="WD" evidence="7">
    <location>
        <begin position="278"/>
        <end position="327"/>
    </location>
</feature>
<proteinExistence type="inferred from homology"/>
<dbReference type="InterPro" id="IPR019775">
    <property type="entry name" value="WD40_repeat_CS"/>
</dbReference>
<dbReference type="PROSITE" id="PS50082">
    <property type="entry name" value="WD_REPEATS_2"/>
    <property type="match status" value="2"/>
</dbReference>
<dbReference type="InterPro" id="IPR015943">
    <property type="entry name" value="WD40/YVTN_repeat-like_dom_sf"/>
</dbReference>
<evidence type="ECO:0000256" key="5">
    <source>
        <dbReference type="ARBA" id="ARBA00022737"/>
    </source>
</evidence>
<evidence type="ECO:0000256" key="2">
    <source>
        <dbReference type="ARBA" id="ARBA00022490"/>
    </source>
</evidence>
<gene>
    <name evidence="8" type="ORF">B0T17DRAFT_536823</name>
</gene>
<dbReference type="PROSITE" id="PS50294">
    <property type="entry name" value="WD_REPEATS_REGION"/>
    <property type="match status" value="2"/>
</dbReference>
<dbReference type="InterPro" id="IPR051973">
    <property type="entry name" value="tRNA_Anticodon_Mtase-Reg"/>
</dbReference>
<dbReference type="SUPFAM" id="SSF50978">
    <property type="entry name" value="WD40 repeat-like"/>
    <property type="match status" value="2"/>
</dbReference>
<feature type="repeat" description="WD" evidence="7">
    <location>
        <begin position="896"/>
        <end position="937"/>
    </location>
</feature>
<comment type="similarity">
    <text evidence="6">Belongs to the WD repeat WDR6 family.</text>
</comment>
<comment type="caution">
    <text evidence="8">The sequence shown here is derived from an EMBL/GenBank/DDBJ whole genome shotgun (WGS) entry which is preliminary data.</text>
</comment>
<dbReference type="EMBL" id="JAULSR010000005">
    <property type="protein sequence ID" value="KAK0618073.1"/>
    <property type="molecule type" value="Genomic_DNA"/>
</dbReference>
<organism evidence="8 9">
    <name type="scientific">Bombardia bombarda</name>
    <dbReference type="NCBI Taxonomy" id="252184"/>
    <lineage>
        <taxon>Eukaryota</taxon>
        <taxon>Fungi</taxon>
        <taxon>Dikarya</taxon>
        <taxon>Ascomycota</taxon>
        <taxon>Pezizomycotina</taxon>
        <taxon>Sordariomycetes</taxon>
        <taxon>Sordariomycetidae</taxon>
        <taxon>Sordariales</taxon>
        <taxon>Lasiosphaeriaceae</taxon>
        <taxon>Bombardia</taxon>
    </lineage>
</organism>
<evidence type="ECO:0000256" key="3">
    <source>
        <dbReference type="ARBA" id="ARBA00022574"/>
    </source>
</evidence>
<accession>A0AA39WMD3</accession>
<dbReference type="Proteomes" id="UP001174934">
    <property type="component" value="Unassembled WGS sequence"/>
</dbReference>
<reference evidence="8" key="1">
    <citation type="submission" date="2023-06" db="EMBL/GenBank/DDBJ databases">
        <title>Genome-scale phylogeny and comparative genomics of the fungal order Sordariales.</title>
        <authorList>
            <consortium name="Lawrence Berkeley National Laboratory"/>
            <person name="Hensen N."/>
            <person name="Bonometti L."/>
            <person name="Westerberg I."/>
            <person name="Brannstrom I.O."/>
            <person name="Guillou S."/>
            <person name="Cros-Aarteil S."/>
            <person name="Calhoun S."/>
            <person name="Haridas S."/>
            <person name="Kuo A."/>
            <person name="Mondo S."/>
            <person name="Pangilinan J."/>
            <person name="Riley R."/>
            <person name="LaButti K."/>
            <person name="Andreopoulos B."/>
            <person name="Lipzen A."/>
            <person name="Chen C."/>
            <person name="Yanf M."/>
            <person name="Daum C."/>
            <person name="Ng V."/>
            <person name="Clum A."/>
            <person name="Steindorff A."/>
            <person name="Ohm R."/>
            <person name="Martin F."/>
            <person name="Silar P."/>
            <person name="Natvig D."/>
            <person name="Lalanne C."/>
            <person name="Gautier V."/>
            <person name="Ament-velasquez S.L."/>
            <person name="Kruys A."/>
            <person name="Hutchinson M.I."/>
            <person name="Powell A.J."/>
            <person name="Barry K."/>
            <person name="Miller A.N."/>
            <person name="Grigoriev I.V."/>
            <person name="Debuchy R."/>
            <person name="Gladieux P."/>
            <person name="Thoren M.H."/>
            <person name="Johannesson H."/>
        </authorList>
    </citation>
    <scope>NUCLEOTIDE SEQUENCE</scope>
    <source>
        <strain evidence="8">SMH3391-2</strain>
    </source>
</reference>
<sequence>MINARFFEPKKVNMAQKNNITKPANPRPRLQHNYVLSPITALAFYHGAPGPNDVGENVLVLAGEDTWLKVYHVGSSRLVGQLKVFSSQPIHGIHVSSSPSPSPLSSSLEGETLASRCCSETQTTRLLIWGGQSVAVVPHASLQRLIEGGGSGSGGSPPAQPSEFRAADWIYDGILFPSLSSSSLSDETACCRDGLLVTAHNEVVPIQASADGRSLTFGPLTSPSRPILYSANLCQLSADTVLVAGGTVFGEIIIWKYHMDATSRRGSSSSQWEVLFVFTGHEGSIFGVSISPEIELAPGTKVRLLASCSDDRTIRIWDITDRPPSQLAVTRGCESTDADTTSYSEAARETGFGGGVGGENNSEVKVENRNDSASRCLAVAMGHASRIWHVKFSGRTDYYSQQERLSPVEVHSFGEDCSRQKWELSLDLKRWQGKSSDAVPSNGSLESNVATTTSSGSRLETIGTLEHCGTSSCHSGKNMWSAAVSTRQDSSLIIATGGADGKITISGDQVQSAVVCSDAGQETSNGNREDLGQEYGNFDISLSVDDVDPNPTSPEVHVKKSAKEGFQRYAFLSKKSVLATTTSGRLFLGAVGNSLTWQAVALSEPIVADLKSYNVVKRLGRGSAIIGSGSGKLYLYRETQGIRELCKLPYKIYDIMCLQESVYGQQQSNLWTIIITVLGLDHAIMLTLGESIEESVMDQRQLSIHPGFIVTAAGYCGGNLILGSRIGALAIYKITPDSFSPGVSRRDCKTKDAVTCIVPLPGSSTSFLTGCRDGRYRIYTVGTTTSDGGATTDEPQLHLQHEISPPLGMIEGAWFSQPANKSDIELILYGFRGNNFVVWSETARQELATVECGGAHRPFDYMSPPSSPGQIRLVFTKTTHMRFFSQSRPALRALKEGGHGREMRAASASSDRKYLATAAEDTTIRIWQYRDNPREPVARGFKCLAILEKHSAGIQYLKWHGASYLISSAGSEELFIWRITRLESDYEALAVLGCRGGEEEIMLLSMILSNSTLKSYLYSKEMGFRLLASGRYTGACLTQIRHLRVVEGEGIHVLTAATDGNLAVWVAAAVDGSGGDGSCAEYALVSVARLHQSSVKCLDLALQDGSIGGQSGPYSRWLVATGGDDNALGFLDLGWDAGGDGGEGYKVLGKYRVKDAHAAALTGLCVVKGRAGGIEVATVSNDQRVKLWRAERREGDRVGKVAVSLLDNQYSSVADAGDLEVIDEGRLMIAGVGMEVWDVSEAQKGDGGR</sequence>
<dbReference type="SMART" id="SM00320">
    <property type="entry name" value="WD40"/>
    <property type="match status" value="7"/>
</dbReference>
<name>A0AA39WMD3_9PEZI</name>
<dbReference type="AlphaFoldDB" id="A0AA39WMD3"/>
<keyword evidence="2" id="KW-0963">Cytoplasm</keyword>
<keyword evidence="4" id="KW-0819">tRNA processing</keyword>
<evidence type="ECO:0000313" key="8">
    <source>
        <dbReference type="EMBL" id="KAK0618073.1"/>
    </source>
</evidence>
<evidence type="ECO:0000256" key="4">
    <source>
        <dbReference type="ARBA" id="ARBA00022694"/>
    </source>
</evidence>
<dbReference type="GO" id="GO:0030488">
    <property type="term" value="P:tRNA methylation"/>
    <property type="evidence" value="ECO:0007669"/>
    <property type="project" value="TreeGrafter"/>
</dbReference>
<dbReference type="InterPro" id="IPR001680">
    <property type="entry name" value="WD40_rpt"/>
</dbReference>
<keyword evidence="3 7" id="KW-0853">WD repeat</keyword>
<evidence type="ECO:0000256" key="1">
    <source>
        <dbReference type="ARBA" id="ARBA00004496"/>
    </source>
</evidence>